<dbReference type="EC" id="2.1.1.198" evidence="6"/>
<dbReference type="PATRIC" id="fig|1423733.4.peg.2430"/>
<dbReference type="Gene3D" id="3.40.1010.10">
    <property type="entry name" value="Cobalt-precorrin-4 Transmethylase, Domain 1"/>
    <property type="match status" value="1"/>
</dbReference>
<proteinExistence type="inferred from homology"/>
<dbReference type="NCBIfam" id="TIGR00096">
    <property type="entry name" value="16S rRNA (cytidine(1402)-2'-O)-methyltransferase"/>
    <property type="match status" value="1"/>
</dbReference>
<reference evidence="8 9" key="1">
    <citation type="journal article" date="2015" name="Genome Announc.">
        <title>Expanding the biotechnology potential of lactobacilli through comparative genomics of 213 strains and associated genera.</title>
        <authorList>
            <person name="Sun Z."/>
            <person name="Harris H.M."/>
            <person name="McCann A."/>
            <person name="Guo C."/>
            <person name="Argimon S."/>
            <person name="Zhang W."/>
            <person name="Yang X."/>
            <person name="Jeffery I.B."/>
            <person name="Cooney J.C."/>
            <person name="Kagawa T.F."/>
            <person name="Liu W."/>
            <person name="Song Y."/>
            <person name="Salvetti E."/>
            <person name="Wrobel A."/>
            <person name="Rasinkangas P."/>
            <person name="Parkhill J."/>
            <person name="Rea M.C."/>
            <person name="O'Sullivan O."/>
            <person name="Ritari J."/>
            <person name="Douillard F.P."/>
            <person name="Paul Ross R."/>
            <person name="Yang R."/>
            <person name="Briner A.E."/>
            <person name="Felis G.E."/>
            <person name="de Vos W.M."/>
            <person name="Barrangou R."/>
            <person name="Klaenhammer T.R."/>
            <person name="Caufield P.W."/>
            <person name="Cui Y."/>
            <person name="Zhang H."/>
            <person name="O'Toole P.W."/>
        </authorList>
    </citation>
    <scope>NUCLEOTIDE SEQUENCE [LARGE SCALE GENOMIC DNA]</scope>
    <source>
        <strain evidence="8 9">DSM 20515</strain>
    </source>
</reference>
<dbReference type="FunFam" id="3.30.950.10:FF:000002">
    <property type="entry name" value="Ribosomal RNA small subunit methyltransferase I"/>
    <property type="match status" value="1"/>
</dbReference>
<evidence type="ECO:0000256" key="1">
    <source>
        <dbReference type="ARBA" id="ARBA00022490"/>
    </source>
</evidence>
<dbReference type="PANTHER" id="PTHR46111:SF1">
    <property type="entry name" value="RIBOSOMAL RNA SMALL SUBUNIT METHYLTRANSFERASE I"/>
    <property type="match status" value="1"/>
</dbReference>
<keyword evidence="4 6" id="KW-0808">Transferase</keyword>
<dbReference type="CDD" id="cd11648">
    <property type="entry name" value="RsmI"/>
    <property type="match status" value="1"/>
</dbReference>
<keyword evidence="1 6" id="KW-0963">Cytoplasm</keyword>
<protein>
    <recommendedName>
        <fullName evidence="6">Ribosomal RNA small subunit methyltransferase I</fullName>
        <ecNumber evidence="6">2.1.1.198</ecNumber>
    </recommendedName>
    <alternativeName>
        <fullName evidence="6">16S rRNA 2'-O-ribose C1402 methyltransferase</fullName>
    </alternativeName>
    <alternativeName>
        <fullName evidence="6">rRNA (cytidine-2'-O-)-methyltransferase RsmI</fullName>
    </alternativeName>
</protein>
<dbReference type="InterPro" id="IPR014776">
    <property type="entry name" value="4pyrrole_Mease_sub2"/>
</dbReference>
<comment type="similarity">
    <text evidence="6">Belongs to the methyltransferase superfamily. RsmI family.</text>
</comment>
<sequence length="293" mass="32661">MQSQLSFQKRDTGTLFLVPTPIGNLGDMTYRSVETLKNVALIAAEDTRNTQKLLNHFEIETPQISFHEHNTQERIPQLLAKLRAGEDIAQVSDAGMPSISDPGQELVKACVAANLTVVPLPGANAGLTALIASGITPQPFYFYGFLDRKPKLQREELTALVNRSETLIFYEAPHRLAKTLTNISQSLGEQRPAALCRELTKKHEEFIRGTLSELVTWATTDQVRGEFVIIVSGNPNPEIETPADDFSQLTIEAHVDQLIDGGLRTNDAIKQVAHLRQLKKQDVYNTYHHIEKK</sequence>
<gene>
    <name evidence="6" type="primary">rsmI</name>
    <name evidence="8" type="ORF">FC82_GL002315</name>
</gene>
<dbReference type="RefSeq" id="WP_056996826.1">
    <property type="nucleotide sequence ID" value="NZ_AYYR01000053.1"/>
</dbReference>
<evidence type="ECO:0000313" key="8">
    <source>
        <dbReference type="EMBL" id="KRM75444.1"/>
    </source>
</evidence>
<comment type="caution">
    <text evidence="8">The sequence shown here is derived from an EMBL/GenBank/DDBJ whole genome shotgun (WGS) entry which is preliminary data.</text>
</comment>
<dbReference type="AlphaFoldDB" id="A0A0R2BC98"/>
<dbReference type="Gene3D" id="3.30.950.10">
    <property type="entry name" value="Methyltransferase, Cobalt-precorrin-4 Transmethylase, Domain 2"/>
    <property type="match status" value="1"/>
</dbReference>
<dbReference type="InterPro" id="IPR014777">
    <property type="entry name" value="4pyrrole_Mease_sub1"/>
</dbReference>
<accession>A0A0R2BC98</accession>
<dbReference type="FunFam" id="3.40.1010.10:FF:000002">
    <property type="entry name" value="Ribosomal RNA small subunit methyltransferase I"/>
    <property type="match status" value="1"/>
</dbReference>
<comment type="catalytic activity">
    <reaction evidence="6">
        <text>cytidine(1402) in 16S rRNA + S-adenosyl-L-methionine = 2'-O-methylcytidine(1402) in 16S rRNA + S-adenosyl-L-homocysteine + H(+)</text>
        <dbReference type="Rhea" id="RHEA:42924"/>
        <dbReference type="Rhea" id="RHEA-COMP:10285"/>
        <dbReference type="Rhea" id="RHEA-COMP:10286"/>
        <dbReference type="ChEBI" id="CHEBI:15378"/>
        <dbReference type="ChEBI" id="CHEBI:57856"/>
        <dbReference type="ChEBI" id="CHEBI:59789"/>
        <dbReference type="ChEBI" id="CHEBI:74495"/>
        <dbReference type="ChEBI" id="CHEBI:82748"/>
        <dbReference type="EC" id="2.1.1.198"/>
    </reaction>
</comment>
<dbReference type="GO" id="GO:0005737">
    <property type="term" value="C:cytoplasm"/>
    <property type="evidence" value="ECO:0007669"/>
    <property type="project" value="UniProtKB-SubCell"/>
</dbReference>
<evidence type="ECO:0000256" key="5">
    <source>
        <dbReference type="ARBA" id="ARBA00022691"/>
    </source>
</evidence>
<dbReference type="InterPro" id="IPR035996">
    <property type="entry name" value="4pyrrol_Methylase_sf"/>
</dbReference>
<dbReference type="PROSITE" id="PS01296">
    <property type="entry name" value="RSMI"/>
    <property type="match status" value="1"/>
</dbReference>
<evidence type="ECO:0000256" key="2">
    <source>
        <dbReference type="ARBA" id="ARBA00022552"/>
    </source>
</evidence>
<keyword evidence="3 6" id="KW-0489">Methyltransferase</keyword>
<keyword evidence="2 6" id="KW-0698">rRNA processing</keyword>
<dbReference type="PIRSF" id="PIRSF005917">
    <property type="entry name" value="MTase_YraL"/>
    <property type="match status" value="1"/>
</dbReference>
<dbReference type="InterPro" id="IPR000878">
    <property type="entry name" value="4pyrrol_Mease"/>
</dbReference>
<dbReference type="HAMAP" id="MF_01877">
    <property type="entry name" value="16SrRNA_methyltr_I"/>
    <property type="match status" value="1"/>
</dbReference>
<dbReference type="EMBL" id="AYYR01000053">
    <property type="protein sequence ID" value="KRM75444.1"/>
    <property type="molecule type" value="Genomic_DNA"/>
</dbReference>
<evidence type="ECO:0000256" key="6">
    <source>
        <dbReference type="HAMAP-Rule" id="MF_01877"/>
    </source>
</evidence>
<dbReference type="InterPro" id="IPR018063">
    <property type="entry name" value="SAM_MeTrfase_RsmI_CS"/>
</dbReference>
<dbReference type="SUPFAM" id="SSF53790">
    <property type="entry name" value="Tetrapyrrole methylase"/>
    <property type="match status" value="1"/>
</dbReference>
<evidence type="ECO:0000313" key="9">
    <source>
        <dbReference type="Proteomes" id="UP000051845"/>
    </source>
</evidence>
<comment type="subcellular location">
    <subcellularLocation>
        <location evidence="6">Cytoplasm</location>
    </subcellularLocation>
</comment>
<dbReference type="STRING" id="33960.TY91_06075"/>
<comment type="function">
    <text evidence="6">Catalyzes the 2'-O-methylation of the ribose of cytidine 1402 (C1402) in 16S rRNA.</text>
</comment>
<dbReference type="Pfam" id="PF00590">
    <property type="entry name" value="TP_methylase"/>
    <property type="match status" value="1"/>
</dbReference>
<dbReference type="GO" id="GO:0070677">
    <property type="term" value="F:rRNA (cytosine-2'-O-)-methyltransferase activity"/>
    <property type="evidence" value="ECO:0007669"/>
    <property type="project" value="UniProtKB-UniRule"/>
</dbReference>
<feature type="domain" description="Tetrapyrrole methylase" evidence="7">
    <location>
        <begin position="14"/>
        <end position="214"/>
    </location>
</feature>
<dbReference type="InterPro" id="IPR008189">
    <property type="entry name" value="rRNA_ssu_MeTfrase_I"/>
</dbReference>
<evidence type="ECO:0000259" key="7">
    <source>
        <dbReference type="Pfam" id="PF00590"/>
    </source>
</evidence>
<keyword evidence="5 6" id="KW-0949">S-adenosyl-L-methionine</keyword>
<evidence type="ECO:0000256" key="4">
    <source>
        <dbReference type="ARBA" id="ARBA00022679"/>
    </source>
</evidence>
<organism evidence="8 9">
    <name type="scientific">Secundilactobacillus collinoides DSM 20515 = JCM 1123</name>
    <dbReference type="NCBI Taxonomy" id="1423733"/>
    <lineage>
        <taxon>Bacteria</taxon>
        <taxon>Bacillati</taxon>
        <taxon>Bacillota</taxon>
        <taxon>Bacilli</taxon>
        <taxon>Lactobacillales</taxon>
        <taxon>Lactobacillaceae</taxon>
        <taxon>Secundilactobacillus</taxon>
    </lineage>
</organism>
<name>A0A0R2BC98_SECCO</name>
<dbReference type="Proteomes" id="UP000051845">
    <property type="component" value="Unassembled WGS sequence"/>
</dbReference>
<evidence type="ECO:0000256" key="3">
    <source>
        <dbReference type="ARBA" id="ARBA00022603"/>
    </source>
</evidence>
<dbReference type="PANTHER" id="PTHR46111">
    <property type="entry name" value="RIBOSOMAL RNA SMALL SUBUNIT METHYLTRANSFERASE I"/>
    <property type="match status" value="1"/>
</dbReference>